<reference evidence="1" key="1">
    <citation type="journal article" date="2014" name="BMC Genomics">
        <title>The Babesia bovis gene and promoter model: an update from full-length EST analysis.</title>
        <authorList>
            <person name="Yamagishi J."/>
            <person name="Wakaguri H."/>
            <person name="Yokoyama N."/>
            <person name="Yamashita R."/>
            <person name="Suzuki Y."/>
            <person name="Xuan X."/>
            <person name="Igarashi I."/>
        </authorList>
    </citation>
    <scope>NUCLEOTIDE SEQUENCE</scope>
    <source>
        <strain evidence="1">Texas</strain>
    </source>
</reference>
<protein>
    <submittedName>
        <fullName evidence="1">Uncharacterized protein</fullName>
    </submittedName>
</protein>
<name>S6B573_BABBO</name>
<accession>S6B573</accession>
<dbReference type="AlphaFoldDB" id="S6B573"/>
<sequence>MAILYTYDTICIMDWAQMLYNSLLVNRSRALHHQFCCKIVVSGCSMEESPYYPKS</sequence>
<organism evidence="1">
    <name type="scientific">Babesia bovis</name>
    <dbReference type="NCBI Taxonomy" id="5865"/>
    <lineage>
        <taxon>Eukaryota</taxon>
        <taxon>Sar</taxon>
        <taxon>Alveolata</taxon>
        <taxon>Apicomplexa</taxon>
        <taxon>Aconoidasida</taxon>
        <taxon>Piroplasmida</taxon>
        <taxon>Babesiidae</taxon>
        <taxon>Babesia</taxon>
    </lineage>
</organism>
<dbReference type="EMBL" id="AK440357">
    <property type="protein sequence ID" value="BAN64151.1"/>
    <property type="molecule type" value="mRNA"/>
</dbReference>
<proteinExistence type="evidence at transcript level"/>
<evidence type="ECO:0000313" key="1">
    <source>
        <dbReference type="EMBL" id="BAN64151.1"/>
    </source>
</evidence>